<organism evidence="1 4">
    <name type="scientific">Leptospira adleri</name>
    <dbReference type="NCBI Taxonomy" id="2023186"/>
    <lineage>
        <taxon>Bacteria</taxon>
        <taxon>Pseudomonadati</taxon>
        <taxon>Spirochaetota</taxon>
        <taxon>Spirochaetia</taxon>
        <taxon>Leptospirales</taxon>
        <taxon>Leptospiraceae</taxon>
        <taxon>Leptospira</taxon>
    </lineage>
</organism>
<name>A0A2M9YKQ1_9LEPT</name>
<comment type="caution">
    <text evidence="1">The sequence shown here is derived from an EMBL/GenBank/DDBJ whole genome shotgun (WGS) entry which is preliminary data.</text>
</comment>
<reference evidence="3 4" key="1">
    <citation type="submission" date="2017-07" db="EMBL/GenBank/DDBJ databases">
        <title>Leptospira spp. isolated from tropical soils.</title>
        <authorList>
            <person name="Thibeaux R."/>
            <person name="Iraola G."/>
            <person name="Ferres I."/>
            <person name="Bierque E."/>
            <person name="Girault D."/>
            <person name="Soupe-Gilbert M.-E."/>
            <person name="Picardeau M."/>
            <person name="Goarant C."/>
        </authorList>
    </citation>
    <scope>NUCLEOTIDE SEQUENCE [LARGE SCALE GENOMIC DNA]</scope>
    <source>
        <strain evidence="1 4">FH2-B-C1</strain>
        <strain evidence="2 3">FH2-B-D1</strain>
    </source>
</reference>
<keyword evidence="3" id="KW-1185">Reference proteome</keyword>
<gene>
    <name evidence="2" type="ORF">CH376_21150</name>
    <name evidence="1" type="ORF">CH380_17010</name>
</gene>
<dbReference type="EMBL" id="NPDV01000016">
    <property type="protein sequence ID" value="PJZ52131.1"/>
    <property type="molecule type" value="Genomic_DNA"/>
</dbReference>
<proteinExistence type="predicted"/>
<dbReference type="Proteomes" id="UP000232149">
    <property type="component" value="Unassembled WGS sequence"/>
</dbReference>
<dbReference type="Proteomes" id="UP000232188">
    <property type="component" value="Unassembled WGS sequence"/>
</dbReference>
<evidence type="ECO:0000313" key="2">
    <source>
        <dbReference type="EMBL" id="PJZ59933.1"/>
    </source>
</evidence>
<evidence type="ECO:0000313" key="3">
    <source>
        <dbReference type="Proteomes" id="UP000232149"/>
    </source>
</evidence>
<evidence type="ECO:0000313" key="1">
    <source>
        <dbReference type="EMBL" id="PJZ52131.1"/>
    </source>
</evidence>
<sequence>MGRDGSGSGFYQFFGRKISAKRSEFTRFGSEYDLGSIQIRTFCSKIYKIKFEIAAEKCKRILK</sequence>
<dbReference type="AlphaFoldDB" id="A0A2M9YKQ1"/>
<dbReference type="EMBL" id="NPDU01000088">
    <property type="protein sequence ID" value="PJZ59933.1"/>
    <property type="molecule type" value="Genomic_DNA"/>
</dbReference>
<protein>
    <submittedName>
        <fullName evidence="1">Uncharacterized protein</fullName>
    </submittedName>
</protein>
<evidence type="ECO:0000313" key="4">
    <source>
        <dbReference type="Proteomes" id="UP000232188"/>
    </source>
</evidence>
<accession>A0A2M9YKQ1</accession>